<dbReference type="EMBL" id="KZ613912">
    <property type="protein sequence ID" value="PMD51260.1"/>
    <property type="molecule type" value="Genomic_DNA"/>
</dbReference>
<name>A0A2J6SKK3_9HELO</name>
<gene>
    <name evidence="1" type="ORF">K444DRAFT_544211</name>
</gene>
<dbReference type="AlphaFoldDB" id="A0A2J6SKK3"/>
<evidence type="ECO:0000313" key="2">
    <source>
        <dbReference type="Proteomes" id="UP000235371"/>
    </source>
</evidence>
<keyword evidence="2" id="KW-1185">Reference proteome</keyword>
<evidence type="ECO:0000313" key="1">
    <source>
        <dbReference type="EMBL" id="PMD51260.1"/>
    </source>
</evidence>
<dbReference type="OrthoDB" id="3783227at2759"/>
<dbReference type="Proteomes" id="UP000235371">
    <property type="component" value="Unassembled WGS sequence"/>
</dbReference>
<dbReference type="InParanoid" id="A0A2J6SKK3"/>
<accession>A0A2J6SKK3</accession>
<protein>
    <submittedName>
        <fullName evidence="1">Uncharacterized protein</fullName>
    </submittedName>
</protein>
<sequence length="302" mass="35782">KFRNHANNKENEEIRELTALVSGSDRIIDTLTRAFDKHYGDGESPADIWIAFIEVSPAINENTTRIHSAKELAEKCGLPEPNKFSYEVVFEWAIPEKYVVYEVSLQTLMERRLQERRILLPSTAEVRRYIAKELQQQSPWEIGVTLGFFVRKFGARAPLDWISHQLFRNYIQAKILNDDVVRLNYIHEHTDYAPWYTEIVDFQFFCDLDNGIGTALYDWWLLDIDFFLDCEEFREWRDIMEDSMTWNLIEFWETWYDVNGNGAVRELSAKERLSYNEEKKKLLVEYEKKRADIKAEAIKIGL</sequence>
<organism evidence="1 2">
    <name type="scientific">Hyaloscypha bicolor E</name>
    <dbReference type="NCBI Taxonomy" id="1095630"/>
    <lineage>
        <taxon>Eukaryota</taxon>
        <taxon>Fungi</taxon>
        <taxon>Dikarya</taxon>
        <taxon>Ascomycota</taxon>
        <taxon>Pezizomycotina</taxon>
        <taxon>Leotiomycetes</taxon>
        <taxon>Helotiales</taxon>
        <taxon>Hyaloscyphaceae</taxon>
        <taxon>Hyaloscypha</taxon>
        <taxon>Hyaloscypha bicolor</taxon>
    </lineage>
</organism>
<feature type="non-terminal residue" evidence="1">
    <location>
        <position position="1"/>
    </location>
</feature>
<dbReference type="GeneID" id="36584111"/>
<proteinExistence type="predicted"/>
<reference evidence="1 2" key="1">
    <citation type="submission" date="2016-04" db="EMBL/GenBank/DDBJ databases">
        <title>A degradative enzymes factory behind the ericoid mycorrhizal symbiosis.</title>
        <authorList>
            <consortium name="DOE Joint Genome Institute"/>
            <person name="Martino E."/>
            <person name="Morin E."/>
            <person name="Grelet G."/>
            <person name="Kuo A."/>
            <person name="Kohler A."/>
            <person name="Daghino S."/>
            <person name="Barry K."/>
            <person name="Choi C."/>
            <person name="Cichocki N."/>
            <person name="Clum A."/>
            <person name="Copeland A."/>
            <person name="Hainaut M."/>
            <person name="Haridas S."/>
            <person name="Labutti K."/>
            <person name="Lindquist E."/>
            <person name="Lipzen A."/>
            <person name="Khouja H.-R."/>
            <person name="Murat C."/>
            <person name="Ohm R."/>
            <person name="Olson A."/>
            <person name="Spatafora J."/>
            <person name="Veneault-Fourrey C."/>
            <person name="Henrissat B."/>
            <person name="Grigoriev I."/>
            <person name="Martin F."/>
            <person name="Perotto S."/>
        </authorList>
    </citation>
    <scope>NUCLEOTIDE SEQUENCE [LARGE SCALE GENOMIC DNA]</scope>
    <source>
        <strain evidence="1 2">E</strain>
    </source>
</reference>
<dbReference type="RefSeq" id="XP_024728164.1">
    <property type="nucleotide sequence ID" value="XM_024876032.1"/>
</dbReference>